<dbReference type="GO" id="GO:0000785">
    <property type="term" value="C:chromatin"/>
    <property type="evidence" value="ECO:0007669"/>
    <property type="project" value="TreeGrafter"/>
</dbReference>
<feature type="compositionally biased region" description="Acidic residues" evidence="9">
    <location>
        <begin position="166"/>
        <end position="176"/>
    </location>
</feature>
<keyword evidence="7" id="KW-0238">DNA-binding</keyword>
<feature type="compositionally biased region" description="Low complexity" evidence="9">
    <location>
        <begin position="1745"/>
        <end position="1757"/>
    </location>
</feature>
<feature type="region of interest" description="Disordered" evidence="9">
    <location>
        <begin position="1"/>
        <end position="205"/>
    </location>
</feature>
<dbReference type="InterPro" id="IPR056302">
    <property type="entry name" value="CHD1-2/Hrp3_HTH"/>
</dbReference>
<dbReference type="InterPro" id="IPR016197">
    <property type="entry name" value="Chromo-like_dom_sf"/>
</dbReference>
<dbReference type="InterPro" id="IPR049730">
    <property type="entry name" value="SNF2/RAD54-like_C"/>
</dbReference>
<feature type="region of interest" description="Disordered" evidence="9">
    <location>
        <begin position="1363"/>
        <end position="1450"/>
    </location>
</feature>
<dbReference type="EC" id="3.6.4.12" evidence="13"/>
<evidence type="ECO:0000256" key="8">
    <source>
        <dbReference type="ARBA" id="ARBA00023242"/>
    </source>
</evidence>
<evidence type="ECO:0000259" key="12">
    <source>
        <dbReference type="PROSITE" id="PS51194"/>
    </source>
</evidence>
<evidence type="ECO:0000313" key="13">
    <source>
        <dbReference type="EMBL" id="KAK0538129.1"/>
    </source>
</evidence>
<evidence type="ECO:0000256" key="7">
    <source>
        <dbReference type="ARBA" id="ARBA00023125"/>
    </source>
</evidence>
<dbReference type="PROSITE" id="PS50013">
    <property type="entry name" value="CHROMO_2"/>
    <property type="match status" value="2"/>
</dbReference>
<feature type="compositionally biased region" description="Polar residues" evidence="9">
    <location>
        <begin position="1650"/>
        <end position="1663"/>
    </location>
</feature>
<dbReference type="InterPro" id="IPR014001">
    <property type="entry name" value="Helicase_ATP-bd"/>
</dbReference>
<dbReference type="InterPro" id="IPR025260">
    <property type="entry name" value="CHD1-like_C"/>
</dbReference>
<organism evidence="13 14">
    <name type="scientific">Tilletia horrida</name>
    <dbReference type="NCBI Taxonomy" id="155126"/>
    <lineage>
        <taxon>Eukaryota</taxon>
        <taxon>Fungi</taxon>
        <taxon>Dikarya</taxon>
        <taxon>Basidiomycota</taxon>
        <taxon>Ustilaginomycotina</taxon>
        <taxon>Exobasidiomycetes</taxon>
        <taxon>Tilletiales</taxon>
        <taxon>Tilletiaceae</taxon>
        <taxon>Tilletia</taxon>
    </lineage>
</organism>
<dbReference type="Pfam" id="PF13907">
    <property type="entry name" value="CHD1-like_C"/>
    <property type="match status" value="1"/>
</dbReference>
<gene>
    <name evidence="13" type="primary">hrp3</name>
    <name evidence="13" type="ORF">OC842_001378</name>
</gene>
<dbReference type="SMART" id="SM00490">
    <property type="entry name" value="HELICc"/>
    <property type="match status" value="1"/>
</dbReference>
<feature type="compositionally biased region" description="Low complexity" evidence="9">
    <location>
        <begin position="1673"/>
        <end position="1686"/>
    </location>
</feature>
<keyword evidence="3" id="KW-0677">Repeat</keyword>
<evidence type="ECO:0000256" key="6">
    <source>
        <dbReference type="ARBA" id="ARBA00022840"/>
    </source>
</evidence>
<keyword evidence="4" id="KW-0547">Nucleotide-binding</keyword>
<dbReference type="InterPro" id="IPR001650">
    <property type="entry name" value="Helicase_C-like"/>
</dbReference>
<name>A0AAN6GF81_9BASI</name>
<dbReference type="GO" id="GO:0042393">
    <property type="term" value="F:histone binding"/>
    <property type="evidence" value="ECO:0007669"/>
    <property type="project" value="TreeGrafter"/>
</dbReference>
<feature type="compositionally biased region" description="Basic and acidic residues" evidence="9">
    <location>
        <begin position="1091"/>
        <end position="1112"/>
    </location>
</feature>
<evidence type="ECO:0000256" key="4">
    <source>
        <dbReference type="ARBA" id="ARBA00022741"/>
    </source>
</evidence>
<dbReference type="GO" id="GO:0005524">
    <property type="term" value="F:ATP binding"/>
    <property type="evidence" value="ECO:0007669"/>
    <property type="project" value="UniProtKB-KW"/>
</dbReference>
<feature type="region of interest" description="Disordered" evidence="9">
    <location>
        <begin position="1540"/>
        <end position="1782"/>
    </location>
</feature>
<dbReference type="Pfam" id="PF00176">
    <property type="entry name" value="SNF2-rel_dom"/>
    <property type="match status" value="1"/>
</dbReference>
<reference evidence="13" key="1">
    <citation type="journal article" date="2023" name="PhytoFront">
        <title>Draft Genome Resources of Seven Strains of Tilletia horrida, Causal Agent of Kernel Smut of Rice.</title>
        <authorList>
            <person name="Khanal S."/>
            <person name="Antony Babu S."/>
            <person name="Zhou X.G."/>
        </authorList>
    </citation>
    <scope>NUCLEOTIDE SEQUENCE</scope>
    <source>
        <strain evidence="13">TX3</strain>
    </source>
</reference>
<dbReference type="GO" id="GO:0140658">
    <property type="term" value="F:ATP-dependent chromatin remodeler activity"/>
    <property type="evidence" value="ECO:0007669"/>
    <property type="project" value="TreeGrafter"/>
</dbReference>
<feature type="domain" description="Chromo" evidence="10">
    <location>
        <begin position="265"/>
        <end position="328"/>
    </location>
</feature>
<feature type="compositionally biased region" description="Acidic residues" evidence="9">
    <location>
        <begin position="120"/>
        <end position="134"/>
    </location>
</feature>
<evidence type="ECO:0000256" key="1">
    <source>
        <dbReference type="ARBA" id="ARBA00004123"/>
    </source>
</evidence>
<dbReference type="PROSITE" id="PS51194">
    <property type="entry name" value="HELICASE_CTER"/>
    <property type="match status" value="1"/>
</dbReference>
<keyword evidence="6" id="KW-0067">ATP-binding</keyword>
<dbReference type="EMBL" id="JAPDMQ010000049">
    <property type="protein sequence ID" value="KAK0538129.1"/>
    <property type="molecule type" value="Genomic_DNA"/>
</dbReference>
<dbReference type="SMART" id="SM01176">
    <property type="entry name" value="DUF4208"/>
    <property type="match status" value="1"/>
</dbReference>
<evidence type="ECO:0000256" key="2">
    <source>
        <dbReference type="ARBA" id="ARBA00007025"/>
    </source>
</evidence>
<dbReference type="InterPro" id="IPR000330">
    <property type="entry name" value="SNF2_N"/>
</dbReference>
<dbReference type="Gene3D" id="2.40.50.40">
    <property type="match status" value="2"/>
</dbReference>
<feature type="region of interest" description="Disordered" evidence="9">
    <location>
        <begin position="1042"/>
        <end position="1112"/>
    </location>
</feature>
<comment type="caution">
    <text evidence="13">The sequence shown here is derived from an EMBL/GenBank/DDBJ whole genome shotgun (WGS) entry which is preliminary data.</text>
</comment>
<feature type="compositionally biased region" description="Basic residues" evidence="9">
    <location>
        <begin position="182"/>
        <end position="196"/>
    </location>
</feature>
<dbReference type="Pfam" id="PF00385">
    <property type="entry name" value="Chromo"/>
    <property type="match status" value="1"/>
</dbReference>
<feature type="compositionally biased region" description="Low complexity" evidence="9">
    <location>
        <begin position="1546"/>
        <end position="1562"/>
    </location>
</feature>
<feature type="compositionally biased region" description="Acidic residues" evidence="9">
    <location>
        <begin position="1076"/>
        <end position="1090"/>
    </location>
</feature>
<feature type="domain" description="Chromo" evidence="10">
    <location>
        <begin position="365"/>
        <end position="421"/>
    </location>
</feature>
<dbReference type="InterPro" id="IPR023780">
    <property type="entry name" value="Chromo_domain"/>
</dbReference>
<dbReference type="PANTHER" id="PTHR45623">
    <property type="entry name" value="CHROMODOMAIN-HELICASE-DNA-BINDING PROTEIN 3-RELATED-RELATED"/>
    <property type="match status" value="1"/>
</dbReference>
<keyword evidence="8" id="KW-0539">Nucleus</keyword>
<evidence type="ECO:0000256" key="3">
    <source>
        <dbReference type="ARBA" id="ARBA00022737"/>
    </source>
</evidence>
<dbReference type="Proteomes" id="UP001176521">
    <property type="component" value="Unassembled WGS sequence"/>
</dbReference>
<dbReference type="GO" id="GO:0005634">
    <property type="term" value="C:nucleus"/>
    <property type="evidence" value="ECO:0007669"/>
    <property type="project" value="UniProtKB-SubCell"/>
</dbReference>
<dbReference type="SUPFAM" id="SSF52540">
    <property type="entry name" value="P-loop containing nucleoside triphosphate hydrolases"/>
    <property type="match status" value="2"/>
</dbReference>
<dbReference type="Pfam" id="PF23588">
    <property type="entry name" value="HTH_CHD1_Hrp3"/>
    <property type="match status" value="1"/>
</dbReference>
<comment type="similarity">
    <text evidence="2">Belongs to the SNF2/RAD54 helicase family.</text>
</comment>
<dbReference type="GO" id="GO:0003682">
    <property type="term" value="F:chromatin binding"/>
    <property type="evidence" value="ECO:0007669"/>
    <property type="project" value="TreeGrafter"/>
</dbReference>
<dbReference type="GO" id="GO:0034728">
    <property type="term" value="P:nucleosome organization"/>
    <property type="evidence" value="ECO:0007669"/>
    <property type="project" value="TreeGrafter"/>
</dbReference>
<dbReference type="Gene3D" id="3.40.50.10810">
    <property type="entry name" value="Tandem AAA-ATPase domain"/>
    <property type="match status" value="1"/>
</dbReference>
<dbReference type="InterPro" id="IPR000953">
    <property type="entry name" value="Chromo/chromo_shadow_dom"/>
</dbReference>
<evidence type="ECO:0000259" key="11">
    <source>
        <dbReference type="PROSITE" id="PS51192"/>
    </source>
</evidence>
<dbReference type="PANTHER" id="PTHR45623:SF14">
    <property type="entry name" value="CHROMODOMAIN-HELICASE-DNA-BINDING PROTEIN 1"/>
    <property type="match status" value="1"/>
</dbReference>
<feature type="region of interest" description="Disordered" evidence="9">
    <location>
        <begin position="1787"/>
        <end position="1806"/>
    </location>
</feature>
<accession>A0AAN6GF81</accession>
<dbReference type="SMART" id="SM00298">
    <property type="entry name" value="CHROMO"/>
    <property type="match status" value="2"/>
</dbReference>
<evidence type="ECO:0000259" key="10">
    <source>
        <dbReference type="PROSITE" id="PS50013"/>
    </source>
</evidence>
<dbReference type="GO" id="GO:0003677">
    <property type="term" value="F:DNA binding"/>
    <property type="evidence" value="ECO:0007669"/>
    <property type="project" value="UniProtKB-KW"/>
</dbReference>
<keyword evidence="13" id="KW-0347">Helicase</keyword>
<feature type="compositionally biased region" description="Acidic residues" evidence="9">
    <location>
        <begin position="1431"/>
        <end position="1446"/>
    </location>
</feature>
<feature type="compositionally biased region" description="Low complexity" evidence="9">
    <location>
        <begin position="1570"/>
        <end position="1587"/>
    </location>
</feature>
<evidence type="ECO:0000256" key="9">
    <source>
        <dbReference type="SAM" id="MobiDB-lite"/>
    </source>
</evidence>
<feature type="compositionally biased region" description="Polar residues" evidence="9">
    <location>
        <begin position="15"/>
        <end position="34"/>
    </location>
</feature>
<keyword evidence="14" id="KW-1185">Reference proteome</keyword>
<dbReference type="Gene3D" id="3.40.50.300">
    <property type="entry name" value="P-loop containing nucleotide triphosphate hydrolases"/>
    <property type="match status" value="1"/>
</dbReference>
<dbReference type="PROSITE" id="PS51192">
    <property type="entry name" value="HELICASE_ATP_BIND_1"/>
    <property type="match status" value="1"/>
</dbReference>
<feature type="compositionally biased region" description="Basic residues" evidence="9">
    <location>
        <begin position="145"/>
        <end position="156"/>
    </location>
</feature>
<sequence>MSSLIGTSPVDAPSPASSTEAPRPISNRNLTSVLHDSASEDSDAPGSAAPSTSGAAAAAAASPSAGPSAADRTSSSSVTARPSSHGQAVNIAGLDPDLYGLRRSGRAPKKIYRDSSPGSESDDSADYDGEGGSDDEPRSRNGNGKSKKKGSVRPKVPKPPGRFSESEEEDSELSSEDEYKSKKSGHKKSRKHKLRAKRSESEIGADSLAALEAARVSSRGGKQVNYNEEDFGVESGLDSDPFEYGIDEKRKEEAATKALTGAEEESIDFVLSHFRDETIGEGDPDDPYTNIRFVIKWQGYSHLHNTEELWSYLQPLQGAKKVQHYVQKVYLPEIELLKNASAFPEDVEAFHIAKERRMEEYESHKSVDRIISYEPKAAPTNDVPFVHSRYLVKWKGLTYAECTWEIDSSIKDKVNVQTIDEADVLKYFNSLKTRLLPKDSVRYPIERPKFVRFEEQPDFIKGGTLKEFQMKGLNWLAYLWSRRENGILADEMGLGKTVQTVAFISYLVHSARQHGPFLVVVPLSTLSAWMDQFETWAPDLNVISYLGNHAARKVERDYEFGERKNLQFNVLVTTYEYILKDSEHLGKIQWQYLAVDEAHRLKNADSQLYHILKEFKTDGKLLITGTPLQNNIRELISLLHFLRPDEFDLDENVDDDVDHERIEELHKKLKNAMLRRHKKEVIKELPGKTEKILRVEMSALQQRLYKAILTRNYTLLSNDTTQSPSLLNIVMELKKASNHPFLFDGFEPAAKDRAEALQNLVKHSGKMVLLDKLLARLKANGNRVLIFSQMVRMLDILSDYMRERGYIHQRLDGTVSSELRRKAIQSFNKEGSPDFAFLLSTRAGGLGINLATADTVIIFDSDWNPQNDLQAMARAHRLNSKFHVNVFRFLVKDTVEEDVLERAKRKMVLEYAVIHQMDTSGQISGASSMEVKNAVKDVKAQAHKEGKDKFSKDELASILKFGASNMFKSEVNEDGQQKKLDEMDLDDILGKGEAFETEVDPTTVSSGGEGFLQQFAQVQDFKAEDLSWDDIIPIEDRKRMEAEERQRAVEEAAAQSAKKTANEKAKAKAKAAAEAAGDEEDDEDDDDDEGDSSKLADQKKRPPRKTAAERSVELSERDLRMFVRNIMKWGDAHNALDKIARDARLENKNRAFLLEKADAVIRMCQDARDRKATELTEMLERNDPAIHSYRQKAINITYDNVEFQNAETILTRHNGLRVLDETLRKMKNPHSYALHKFRRGTTGQWDVDWSGDDDSMLLVGIWKYGFNEWAKMEQDPQLHLAGKFFLRPSRVPTEHKGGDGGDAQNGDGSGDDEEADAKPEGETTARGGWKGKSKDKPKVPAAVHLSRRGDQLLKQLLEETEIARARGDNGGGGSKKSKSKSSSKLAEAEPSSQSKSVKAESSGSKKKASSSKVELEPPGTKRRKTPVFTDSESDGGSDSEVSELSDTEGKNYLRPVKKQLQTLKHKLNVLETTKKVVVLKDCVTAVGQQIDHLLATEFNDESSKAKRRWEQKLWTFATHFWPNRVEWTKLREIWNKVRSQGATGDSSQANASAGGSKSSSSGTKRKKPDGSGSAPAAKKPKTSSSTSQGGGGGADTAESHSAKRKAEDMGEDGDVSVKKVKKEPSTASLKKKPSSKTISNGQHGSVPVRRSTSPVTVKSSGLSGESPVRKLKAGGSPSPSLGGASKVLNGSSSAQNFVKRETSEAASMPIGGGPKHPSLSGGSSGPVAPNHAHAPSPGPSGTTHLAGSPAAGPGALPNIPRVGATAIANGGSPMNGAAGSAHSPAAYAVHGGLPTIPRRSESHDDA</sequence>
<feature type="compositionally biased region" description="Low complexity" evidence="9">
    <location>
        <begin position="1391"/>
        <end position="1402"/>
    </location>
</feature>
<dbReference type="CDD" id="cd18793">
    <property type="entry name" value="SF2_C_SNF"/>
    <property type="match status" value="1"/>
</dbReference>
<dbReference type="GO" id="GO:0003678">
    <property type="term" value="F:DNA helicase activity"/>
    <property type="evidence" value="ECO:0007669"/>
    <property type="project" value="UniProtKB-EC"/>
</dbReference>
<proteinExistence type="inferred from homology"/>
<dbReference type="InterPro" id="IPR038718">
    <property type="entry name" value="SNF2-like_sf"/>
</dbReference>
<dbReference type="Gene3D" id="6.10.140.1440">
    <property type="match status" value="1"/>
</dbReference>
<keyword evidence="5 13" id="KW-0378">Hydrolase</keyword>
<feature type="compositionally biased region" description="Basic and acidic residues" evidence="9">
    <location>
        <begin position="1597"/>
        <end position="1608"/>
    </location>
</feature>
<dbReference type="Pfam" id="PF00271">
    <property type="entry name" value="Helicase_C"/>
    <property type="match status" value="1"/>
</dbReference>
<dbReference type="SMART" id="SM00487">
    <property type="entry name" value="DEXDc"/>
    <property type="match status" value="1"/>
</dbReference>
<dbReference type="SUPFAM" id="SSF54160">
    <property type="entry name" value="Chromo domain-like"/>
    <property type="match status" value="2"/>
</dbReference>
<protein>
    <submittedName>
        <fullName evidence="13">ATP-dependent DNA helicase Hrp3</fullName>
        <ecNumber evidence="13">3.6.4.12</ecNumber>
    </submittedName>
</protein>
<feature type="region of interest" description="Disordered" evidence="9">
    <location>
        <begin position="1289"/>
        <end position="1347"/>
    </location>
</feature>
<dbReference type="InterPro" id="IPR027417">
    <property type="entry name" value="P-loop_NTPase"/>
</dbReference>
<feature type="domain" description="Helicase C-terminal" evidence="12">
    <location>
        <begin position="769"/>
        <end position="939"/>
    </location>
</feature>
<evidence type="ECO:0000313" key="14">
    <source>
        <dbReference type="Proteomes" id="UP001176521"/>
    </source>
</evidence>
<dbReference type="GO" id="GO:0016887">
    <property type="term" value="F:ATP hydrolysis activity"/>
    <property type="evidence" value="ECO:0007669"/>
    <property type="project" value="TreeGrafter"/>
</dbReference>
<evidence type="ECO:0000256" key="5">
    <source>
        <dbReference type="ARBA" id="ARBA00022801"/>
    </source>
</evidence>
<feature type="domain" description="Helicase ATP-binding" evidence="11">
    <location>
        <begin position="477"/>
        <end position="645"/>
    </location>
</feature>
<comment type="subcellular location">
    <subcellularLocation>
        <location evidence="1">Nucleus</location>
    </subcellularLocation>
</comment>
<dbReference type="Gene3D" id="1.10.10.60">
    <property type="entry name" value="Homeodomain-like"/>
    <property type="match status" value="1"/>
</dbReference>
<feature type="compositionally biased region" description="Low complexity" evidence="9">
    <location>
        <begin position="44"/>
        <end position="84"/>
    </location>
</feature>